<proteinExistence type="predicted"/>
<gene>
    <name evidence="1" type="ORF">J2S74_004600</name>
</gene>
<sequence length="47" mass="5698">MNRSFMMTDGEWKYIWYEVLFHILEDPNEVSNLAHKNLEKRLKIGIS</sequence>
<comment type="caution">
    <text evidence="1">The sequence shown here is derived from an EMBL/GenBank/DDBJ whole genome shotgun (WGS) entry which is preliminary data.</text>
</comment>
<name>A0ABU0A227_9BACI</name>
<dbReference type="EMBL" id="JAUSUG010000023">
    <property type="protein sequence ID" value="MDQ0257154.1"/>
    <property type="molecule type" value="Genomic_DNA"/>
</dbReference>
<organism evidence="1 2">
    <name type="scientific">Evansella vedderi</name>
    <dbReference type="NCBI Taxonomy" id="38282"/>
    <lineage>
        <taxon>Bacteria</taxon>
        <taxon>Bacillati</taxon>
        <taxon>Bacillota</taxon>
        <taxon>Bacilli</taxon>
        <taxon>Bacillales</taxon>
        <taxon>Bacillaceae</taxon>
        <taxon>Evansella</taxon>
    </lineage>
</organism>
<evidence type="ECO:0000313" key="2">
    <source>
        <dbReference type="Proteomes" id="UP001230005"/>
    </source>
</evidence>
<reference evidence="1 2" key="1">
    <citation type="submission" date="2023-07" db="EMBL/GenBank/DDBJ databases">
        <title>Genomic Encyclopedia of Type Strains, Phase IV (KMG-IV): sequencing the most valuable type-strain genomes for metagenomic binning, comparative biology and taxonomic classification.</title>
        <authorList>
            <person name="Goeker M."/>
        </authorList>
    </citation>
    <scope>NUCLEOTIDE SEQUENCE [LARGE SCALE GENOMIC DNA]</scope>
    <source>
        <strain evidence="1 2">DSM 9768</strain>
    </source>
</reference>
<evidence type="ECO:0000313" key="1">
    <source>
        <dbReference type="EMBL" id="MDQ0257154.1"/>
    </source>
</evidence>
<protein>
    <submittedName>
        <fullName evidence="1">Uncharacterized protein</fullName>
    </submittedName>
</protein>
<dbReference type="InterPro" id="IPR017850">
    <property type="entry name" value="Alkaline_phosphatase_core_sf"/>
</dbReference>
<dbReference type="Proteomes" id="UP001230005">
    <property type="component" value="Unassembled WGS sequence"/>
</dbReference>
<accession>A0ABU0A227</accession>
<keyword evidence="2" id="KW-1185">Reference proteome</keyword>
<dbReference type="SUPFAM" id="SSF53649">
    <property type="entry name" value="Alkaline phosphatase-like"/>
    <property type="match status" value="1"/>
</dbReference>
<dbReference type="Gene3D" id="3.40.720.10">
    <property type="entry name" value="Alkaline Phosphatase, subunit A"/>
    <property type="match status" value="1"/>
</dbReference>